<sequence>MLECEKPPLPVVHSLEENMGVQKEHCGSHGKVEKNYMISEYAAIHAPASPTEGLVIEAVESQIQEQPKFHMVTSAEKEAQNSSSVRTSGKPYEAPYARLSSLEDPCTANSENGKTPSTRLETEMMGVKPQVPGFEDLKLAMIPESLAKVQVKESPKGLKRLLMFAKKNHSSVAGEHSVESDNASVDGSELDGSVTNAASSSEGNMHFVTNFCTCFLKDSI</sequence>
<evidence type="ECO:0000313" key="3">
    <source>
        <dbReference type="Proteomes" id="UP000626092"/>
    </source>
</evidence>
<dbReference type="Proteomes" id="UP000626092">
    <property type="component" value="Unassembled WGS sequence"/>
</dbReference>
<dbReference type="AlphaFoldDB" id="A0A834L550"/>
<comment type="caution">
    <text evidence="2">The sequence shown here is derived from an EMBL/GenBank/DDBJ whole genome shotgun (WGS) entry which is preliminary data.</text>
</comment>
<dbReference type="EMBL" id="WJXA01000195">
    <property type="protein sequence ID" value="KAF7114642.1"/>
    <property type="molecule type" value="Genomic_DNA"/>
</dbReference>
<accession>A0A834L550</accession>
<reference evidence="2" key="1">
    <citation type="submission" date="2019-11" db="EMBL/GenBank/DDBJ databases">
        <authorList>
            <person name="Liu Y."/>
            <person name="Hou J."/>
            <person name="Li T.-Q."/>
            <person name="Guan C.-H."/>
            <person name="Wu X."/>
            <person name="Wu H.-Z."/>
            <person name="Ling F."/>
            <person name="Zhang R."/>
            <person name="Shi X.-G."/>
            <person name="Ren J.-P."/>
            <person name="Chen E.-F."/>
            <person name="Sun J.-M."/>
        </authorList>
    </citation>
    <scope>NUCLEOTIDE SEQUENCE</scope>
    <source>
        <strain evidence="2">Adult_tree_wgs_1</strain>
        <tissue evidence="2">Leaves</tissue>
    </source>
</reference>
<feature type="region of interest" description="Disordered" evidence="1">
    <location>
        <begin position="170"/>
        <end position="199"/>
    </location>
</feature>
<name>A0A834L550_RHOSS</name>
<evidence type="ECO:0000313" key="2">
    <source>
        <dbReference type="EMBL" id="KAF7114642.1"/>
    </source>
</evidence>
<keyword evidence="3" id="KW-1185">Reference proteome</keyword>
<organism evidence="2 3">
    <name type="scientific">Rhododendron simsii</name>
    <name type="common">Sims's rhododendron</name>
    <dbReference type="NCBI Taxonomy" id="118357"/>
    <lineage>
        <taxon>Eukaryota</taxon>
        <taxon>Viridiplantae</taxon>
        <taxon>Streptophyta</taxon>
        <taxon>Embryophyta</taxon>
        <taxon>Tracheophyta</taxon>
        <taxon>Spermatophyta</taxon>
        <taxon>Magnoliopsida</taxon>
        <taxon>eudicotyledons</taxon>
        <taxon>Gunneridae</taxon>
        <taxon>Pentapetalae</taxon>
        <taxon>asterids</taxon>
        <taxon>Ericales</taxon>
        <taxon>Ericaceae</taxon>
        <taxon>Ericoideae</taxon>
        <taxon>Rhodoreae</taxon>
        <taxon>Rhododendron</taxon>
    </lineage>
</organism>
<proteinExistence type="predicted"/>
<dbReference type="OrthoDB" id="1928292at2759"/>
<evidence type="ECO:0000256" key="1">
    <source>
        <dbReference type="SAM" id="MobiDB-lite"/>
    </source>
</evidence>
<protein>
    <submittedName>
        <fullName evidence="2">Uncharacterized protein</fullName>
    </submittedName>
</protein>
<gene>
    <name evidence="2" type="ORF">RHSIM_RhsimUnG0080800</name>
</gene>